<keyword evidence="2" id="KW-1185">Reference proteome</keyword>
<organism evidence="1 2">
    <name type="scientific">Avena sativa</name>
    <name type="common">Oat</name>
    <dbReference type="NCBI Taxonomy" id="4498"/>
    <lineage>
        <taxon>Eukaryota</taxon>
        <taxon>Viridiplantae</taxon>
        <taxon>Streptophyta</taxon>
        <taxon>Embryophyta</taxon>
        <taxon>Tracheophyta</taxon>
        <taxon>Spermatophyta</taxon>
        <taxon>Magnoliopsida</taxon>
        <taxon>Liliopsida</taxon>
        <taxon>Poales</taxon>
        <taxon>Poaceae</taxon>
        <taxon>BOP clade</taxon>
        <taxon>Pooideae</taxon>
        <taxon>Poodae</taxon>
        <taxon>Poeae</taxon>
        <taxon>Poeae Chloroplast Group 1 (Aveneae type)</taxon>
        <taxon>Aveninae</taxon>
        <taxon>Avena</taxon>
    </lineage>
</organism>
<evidence type="ECO:0000313" key="2">
    <source>
        <dbReference type="Proteomes" id="UP001732700"/>
    </source>
</evidence>
<reference evidence="1" key="1">
    <citation type="submission" date="2021-05" db="EMBL/GenBank/DDBJ databases">
        <authorList>
            <person name="Scholz U."/>
            <person name="Mascher M."/>
            <person name="Fiebig A."/>
        </authorList>
    </citation>
    <scope>NUCLEOTIDE SEQUENCE [LARGE SCALE GENOMIC DNA]</scope>
</reference>
<reference evidence="1" key="2">
    <citation type="submission" date="2025-09" db="UniProtKB">
        <authorList>
            <consortium name="EnsemblPlants"/>
        </authorList>
    </citation>
    <scope>IDENTIFICATION</scope>
</reference>
<dbReference type="EnsemblPlants" id="AVESA.00010b.r2.6CG1141360.1">
    <property type="protein sequence ID" value="AVESA.00010b.r2.6CG1141360.1.CDS.1"/>
    <property type="gene ID" value="AVESA.00010b.r2.6CG1141360"/>
</dbReference>
<dbReference type="Proteomes" id="UP001732700">
    <property type="component" value="Chromosome 6C"/>
</dbReference>
<name>A0ACD5ZEB3_AVESA</name>
<evidence type="ECO:0000313" key="1">
    <source>
        <dbReference type="EnsemblPlants" id="AVESA.00010b.r2.6CG1141360.1.CDS.1"/>
    </source>
</evidence>
<proteinExistence type="predicted"/>
<accession>A0ACD5ZEB3</accession>
<protein>
    <submittedName>
        <fullName evidence="1">Uncharacterized protein</fullName>
    </submittedName>
</protein>
<sequence>MEANAVNRKCGSEEMKVPLALFAMECDSKKRLLFDVSSGNIRGIRSTLFPGAFVEFENYGWLLMVRHKPFYFREQIVFLVHPSTGRRIDLPVLHSPDKGYFVFYVDPRGTPLVVACVQIMSVVPTVNVVCPGDVYWCVHKHTSNLYLSEAMCRSIDNTLIMDVALIGTRAVCAEFFGQILIFDIAEMTWRTVSCPEWSIQDAHYLVASNGEVVMVSCLRAAMGSAFKFFKLDMVTLEWSPLDGQELDDTGWFLCKGQSIRVKEEGKKKIYTFDPRRCNKTESSDGTKATMYFTGTSGPPTLKTITNIYAYDLVDGTVETVIPTSIVMEVRRWVQPSMFAIPTK</sequence>